<dbReference type="Proteomes" id="UP000612329">
    <property type="component" value="Unassembled WGS sequence"/>
</dbReference>
<dbReference type="CDD" id="cd04301">
    <property type="entry name" value="NAT_SF"/>
    <property type="match status" value="1"/>
</dbReference>
<name>A0A8J3FIE9_9FLAO</name>
<evidence type="ECO:0000259" key="1">
    <source>
        <dbReference type="PROSITE" id="PS51186"/>
    </source>
</evidence>
<proteinExistence type="predicted"/>
<comment type="caution">
    <text evidence="2">The sequence shown here is derived from an EMBL/GenBank/DDBJ whole genome shotgun (WGS) entry which is preliminary data.</text>
</comment>
<dbReference type="Pfam" id="PF00583">
    <property type="entry name" value="Acetyltransf_1"/>
    <property type="match status" value="1"/>
</dbReference>
<dbReference type="SUPFAM" id="SSF55729">
    <property type="entry name" value="Acyl-CoA N-acyltransferases (Nat)"/>
    <property type="match status" value="1"/>
</dbReference>
<dbReference type="InterPro" id="IPR050276">
    <property type="entry name" value="MshD_Acetyltransferase"/>
</dbReference>
<dbReference type="Gene3D" id="3.40.630.30">
    <property type="match status" value="1"/>
</dbReference>
<keyword evidence="3" id="KW-1185">Reference proteome</keyword>
<dbReference type="GO" id="GO:0016747">
    <property type="term" value="F:acyltransferase activity, transferring groups other than amino-acyl groups"/>
    <property type="evidence" value="ECO:0007669"/>
    <property type="project" value="InterPro"/>
</dbReference>
<evidence type="ECO:0000313" key="3">
    <source>
        <dbReference type="Proteomes" id="UP000612329"/>
    </source>
</evidence>
<dbReference type="PROSITE" id="PS51186">
    <property type="entry name" value="GNAT"/>
    <property type="match status" value="1"/>
</dbReference>
<accession>A0A8J3FIE9</accession>
<evidence type="ECO:0000313" key="2">
    <source>
        <dbReference type="EMBL" id="GGK32269.1"/>
    </source>
</evidence>
<reference evidence="2" key="2">
    <citation type="submission" date="2020-09" db="EMBL/GenBank/DDBJ databases">
        <authorList>
            <person name="Sun Q."/>
            <person name="Ohkuma M."/>
        </authorList>
    </citation>
    <scope>NUCLEOTIDE SEQUENCE</scope>
    <source>
        <strain evidence="2">JCM 12862</strain>
    </source>
</reference>
<organism evidence="2 3">
    <name type="scientific">Yeosuana aromativorans</name>
    <dbReference type="NCBI Taxonomy" id="288019"/>
    <lineage>
        <taxon>Bacteria</taxon>
        <taxon>Pseudomonadati</taxon>
        <taxon>Bacteroidota</taxon>
        <taxon>Flavobacteriia</taxon>
        <taxon>Flavobacteriales</taxon>
        <taxon>Flavobacteriaceae</taxon>
        <taxon>Yeosuana</taxon>
    </lineage>
</organism>
<dbReference type="AlphaFoldDB" id="A0A8J3FIE9"/>
<protein>
    <recommendedName>
        <fullName evidence="1">N-acetyltransferase domain-containing protein</fullName>
    </recommendedName>
</protein>
<dbReference type="InterPro" id="IPR016181">
    <property type="entry name" value="Acyl_CoA_acyltransferase"/>
</dbReference>
<dbReference type="InterPro" id="IPR000182">
    <property type="entry name" value="GNAT_dom"/>
</dbReference>
<dbReference type="RefSeq" id="WP_188654336.1">
    <property type="nucleotide sequence ID" value="NZ_BMNR01000007.1"/>
</dbReference>
<reference evidence="2" key="1">
    <citation type="journal article" date="2014" name="Int. J. Syst. Evol. Microbiol.">
        <title>Complete genome sequence of Corynebacterium casei LMG S-19264T (=DSM 44701T), isolated from a smear-ripened cheese.</title>
        <authorList>
            <consortium name="US DOE Joint Genome Institute (JGI-PGF)"/>
            <person name="Walter F."/>
            <person name="Albersmeier A."/>
            <person name="Kalinowski J."/>
            <person name="Ruckert C."/>
        </authorList>
    </citation>
    <scope>NUCLEOTIDE SEQUENCE</scope>
    <source>
        <strain evidence="2">JCM 12862</strain>
    </source>
</reference>
<feature type="domain" description="N-acetyltransferase" evidence="1">
    <location>
        <begin position="2"/>
        <end position="163"/>
    </location>
</feature>
<gene>
    <name evidence="2" type="ORF">GCM10007962_28330</name>
</gene>
<dbReference type="PANTHER" id="PTHR43617">
    <property type="entry name" value="L-AMINO ACID N-ACETYLTRANSFERASE"/>
    <property type="match status" value="1"/>
</dbReference>
<dbReference type="PANTHER" id="PTHR43617:SF38">
    <property type="entry name" value="N-ACETYLTRANSFERASE DOMAIN-CONTAINING PROTEIN"/>
    <property type="match status" value="1"/>
</dbReference>
<dbReference type="EMBL" id="BMNR01000007">
    <property type="protein sequence ID" value="GGK32269.1"/>
    <property type="molecule type" value="Genomic_DNA"/>
</dbReference>
<sequence>MIEFIPADTKEQFGQIAKLADTIWREYYTPIIGIEQVEYMIENFQSSDIMYTQYANGFEYFMIYYNNHFVGYIAIQKQKKKLFVSKFYISKQYRGKKIGKAAMAFVEEKAIKMDCKAIKLYVNKNNANSIAAYEALGFENIKSAVTDIGNGFIMDDYKMEKRL</sequence>